<sequence>MNLRLIDVKELIHGLRRHIDAPPTSYIWRCDFDAATSMDESNDSVSTIWSVSGWLHGVAMSQPSRYGLDSIMSTVGSNDLQATFWVIWEWLRDALAF</sequence>
<dbReference type="Proteomes" id="UP000053989">
    <property type="component" value="Unassembled WGS sequence"/>
</dbReference>
<name>A0A0C3CZB3_9AGAM</name>
<evidence type="ECO:0000313" key="1">
    <source>
        <dbReference type="EMBL" id="KIM53895.1"/>
    </source>
</evidence>
<protein>
    <submittedName>
        <fullName evidence="1">Uncharacterized protein</fullName>
    </submittedName>
</protein>
<reference evidence="1 2" key="1">
    <citation type="submission" date="2014-04" db="EMBL/GenBank/DDBJ databases">
        <authorList>
            <consortium name="DOE Joint Genome Institute"/>
            <person name="Kuo A."/>
            <person name="Kohler A."/>
            <person name="Nagy L.G."/>
            <person name="Floudas D."/>
            <person name="Copeland A."/>
            <person name="Barry K.W."/>
            <person name="Cichocki N."/>
            <person name="Veneault-Fourrey C."/>
            <person name="LaButti K."/>
            <person name="Lindquist E.A."/>
            <person name="Lipzen A."/>
            <person name="Lundell T."/>
            <person name="Morin E."/>
            <person name="Murat C."/>
            <person name="Sun H."/>
            <person name="Tunlid A."/>
            <person name="Henrissat B."/>
            <person name="Grigoriev I.V."/>
            <person name="Hibbett D.S."/>
            <person name="Martin F."/>
            <person name="Nordberg H.P."/>
            <person name="Cantor M.N."/>
            <person name="Hua S.X."/>
        </authorList>
    </citation>
    <scope>NUCLEOTIDE SEQUENCE [LARGE SCALE GENOMIC DNA]</scope>
    <source>
        <strain evidence="1 2">Foug A</strain>
    </source>
</reference>
<dbReference type="EMBL" id="KN822167">
    <property type="protein sequence ID" value="KIM53895.1"/>
    <property type="molecule type" value="Genomic_DNA"/>
</dbReference>
<evidence type="ECO:0000313" key="2">
    <source>
        <dbReference type="Proteomes" id="UP000053989"/>
    </source>
</evidence>
<gene>
    <name evidence="1" type="ORF">SCLCIDRAFT_31520</name>
</gene>
<reference evidence="2" key="2">
    <citation type="submission" date="2015-01" db="EMBL/GenBank/DDBJ databases">
        <title>Evolutionary Origins and Diversification of the Mycorrhizal Mutualists.</title>
        <authorList>
            <consortium name="DOE Joint Genome Institute"/>
            <consortium name="Mycorrhizal Genomics Consortium"/>
            <person name="Kohler A."/>
            <person name="Kuo A."/>
            <person name="Nagy L.G."/>
            <person name="Floudas D."/>
            <person name="Copeland A."/>
            <person name="Barry K.W."/>
            <person name="Cichocki N."/>
            <person name="Veneault-Fourrey C."/>
            <person name="LaButti K."/>
            <person name="Lindquist E.A."/>
            <person name="Lipzen A."/>
            <person name="Lundell T."/>
            <person name="Morin E."/>
            <person name="Murat C."/>
            <person name="Riley R."/>
            <person name="Ohm R."/>
            <person name="Sun H."/>
            <person name="Tunlid A."/>
            <person name="Henrissat B."/>
            <person name="Grigoriev I.V."/>
            <person name="Hibbett D.S."/>
            <person name="Martin F."/>
        </authorList>
    </citation>
    <scope>NUCLEOTIDE SEQUENCE [LARGE SCALE GENOMIC DNA]</scope>
    <source>
        <strain evidence="2">Foug A</strain>
    </source>
</reference>
<keyword evidence="2" id="KW-1185">Reference proteome</keyword>
<dbReference type="HOGENOM" id="CLU_2347925_0_0_1"/>
<accession>A0A0C3CZB3</accession>
<organism evidence="1 2">
    <name type="scientific">Scleroderma citrinum Foug A</name>
    <dbReference type="NCBI Taxonomy" id="1036808"/>
    <lineage>
        <taxon>Eukaryota</taxon>
        <taxon>Fungi</taxon>
        <taxon>Dikarya</taxon>
        <taxon>Basidiomycota</taxon>
        <taxon>Agaricomycotina</taxon>
        <taxon>Agaricomycetes</taxon>
        <taxon>Agaricomycetidae</taxon>
        <taxon>Boletales</taxon>
        <taxon>Sclerodermatineae</taxon>
        <taxon>Sclerodermataceae</taxon>
        <taxon>Scleroderma</taxon>
    </lineage>
</organism>
<dbReference type="AlphaFoldDB" id="A0A0C3CZB3"/>
<dbReference type="InParanoid" id="A0A0C3CZB3"/>
<proteinExistence type="predicted"/>